<comment type="cofactor">
    <cofactor evidence="1 7">
        <name>heme</name>
        <dbReference type="ChEBI" id="CHEBI:30413"/>
    </cofactor>
</comment>
<dbReference type="PANTHER" id="PTHR24305:SF210">
    <property type="entry name" value="CYTOCHROME P450 MONOOXYGENASE ASQL-RELATED"/>
    <property type="match status" value="1"/>
</dbReference>
<evidence type="ECO:0000256" key="6">
    <source>
        <dbReference type="ARBA" id="ARBA00023033"/>
    </source>
</evidence>
<keyword evidence="6 8" id="KW-0503">Monooxygenase</keyword>
<dbReference type="InterPro" id="IPR017972">
    <property type="entry name" value="Cyt_P450_CS"/>
</dbReference>
<keyword evidence="5 7" id="KW-0408">Iron</keyword>
<evidence type="ECO:0000256" key="7">
    <source>
        <dbReference type="PIRSR" id="PIRSR602403-1"/>
    </source>
</evidence>
<evidence type="ECO:0000256" key="8">
    <source>
        <dbReference type="RuleBase" id="RU000461"/>
    </source>
</evidence>
<evidence type="ECO:0000256" key="4">
    <source>
        <dbReference type="ARBA" id="ARBA00022723"/>
    </source>
</evidence>
<keyword evidence="3 7" id="KW-0349">Heme</keyword>
<keyword evidence="8" id="KW-0560">Oxidoreductase</keyword>
<dbReference type="InterPro" id="IPR036396">
    <property type="entry name" value="Cyt_P450_sf"/>
</dbReference>
<dbReference type="PROSITE" id="PS00086">
    <property type="entry name" value="CYTOCHROME_P450"/>
    <property type="match status" value="1"/>
</dbReference>
<dbReference type="OrthoDB" id="1470350at2759"/>
<name>A0A9N9W2H3_9HYPO</name>
<organism evidence="9 10">
    <name type="scientific">Clonostachys rhizophaga</name>
    <dbReference type="NCBI Taxonomy" id="160324"/>
    <lineage>
        <taxon>Eukaryota</taxon>
        <taxon>Fungi</taxon>
        <taxon>Dikarya</taxon>
        <taxon>Ascomycota</taxon>
        <taxon>Pezizomycotina</taxon>
        <taxon>Sordariomycetes</taxon>
        <taxon>Hypocreomycetidae</taxon>
        <taxon>Hypocreales</taxon>
        <taxon>Bionectriaceae</taxon>
        <taxon>Clonostachys</taxon>
    </lineage>
</organism>
<dbReference type="EMBL" id="CABFNQ020000760">
    <property type="protein sequence ID" value="CAH0038995.1"/>
    <property type="molecule type" value="Genomic_DNA"/>
</dbReference>
<comment type="similarity">
    <text evidence="2 8">Belongs to the cytochrome P450 family.</text>
</comment>
<dbReference type="GO" id="GO:0016705">
    <property type="term" value="F:oxidoreductase activity, acting on paired donors, with incorporation or reduction of molecular oxygen"/>
    <property type="evidence" value="ECO:0007669"/>
    <property type="project" value="InterPro"/>
</dbReference>
<sequence>MADFQSWDALSAKLQAHLTVDSVQVSSYAILRCIYFSYLHPLSHFPGPRIAAVSNTWYAYHWFSGRWPWVMEDVLREYGDVVRIAPNELVFFTPKAFHDIYAPQHKGLETWVKTNFQNRGKDLGGIVWEEDPIRHREVARKLSPAFSSQNSRAMDPVVEKHVTHFIERMKELGSVTEGVSLIDWSNWYYMDLSADLVWNEETHQMRDRKSSVYLDVLLGFNAFATVMQVFKRFPLIKPMQYLFVPLSKLSSLGQVKKMTKQAVERRIERRGKLHHGDYFEFILPDPEPLPSNRREQYLIGSLGLQLLFTSFGPMSDWLYGIIVFLTEEPECYKEFVAEIRGHFNSLDEITPEALTSLPYLHAALEESLRLLPSNSTGLPRFSPGGTVDGHYIPKGTHVQTSVFANGRSPRFFHEPLKFRPQRWLPSSHPLYDKAFEDDNLKGLYPFNLGPRVCLGRQTAWRQGKLSIAKVLWFFDIVRVPGQDFDLERDLLHYGFLEKPDLKVRFLPVQR</sequence>
<evidence type="ECO:0000256" key="1">
    <source>
        <dbReference type="ARBA" id="ARBA00001971"/>
    </source>
</evidence>
<comment type="caution">
    <text evidence="9">The sequence shown here is derived from an EMBL/GenBank/DDBJ whole genome shotgun (WGS) entry which is preliminary data.</text>
</comment>
<dbReference type="GO" id="GO:0020037">
    <property type="term" value="F:heme binding"/>
    <property type="evidence" value="ECO:0007669"/>
    <property type="project" value="InterPro"/>
</dbReference>
<dbReference type="Pfam" id="PF00067">
    <property type="entry name" value="p450"/>
    <property type="match status" value="1"/>
</dbReference>
<keyword evidence="4 7" id="KW-0479">Metal-binding</keyword>
<feature type="binding site" description="axial binding residue" evidence="7">
    <location>
        <position position="453"/>
    </location>
    <ligand>
        <name>heme</name>
        <dbReference type="ChEBI" id="CHEBI:30413"/>
    </ligand>
    <ligandPart>
        <name>Fe</name>
        <dbReference type="ChEBI" id="CHEBI:18248"/>
    </ligandPart>
</feature>
<dbReference type="GO" id="GO:0005506">
    <property type="term" value="F:iron ion binding"/>
    <property type="evidence" value="ECO:0007669"/>
    <property type="project" value="InterPro"/>
</dbReference>
<dbReference type="InterPro" id="IPR001128">
    <property type="entry name" value="Cyt_P450"/>
</dbReference>
<evidence type="ECO:0008006" key="11">
    <source>
        <dbReference type="Google" id="ProtNLM"/>
    </source>
</evidence>
<dbReference type="GO" id="GO:0004497">
    <property type="term" value="F:monooxygenase activity"/>
    <property type="evidence" value="ECO:0007669"/>
    <property type="project" value="UniProtKB-KW"/>
</dbReference>
<evidence type="ECO:0000313" key="9">
    <source>
        <dbReference type="EMBL" id="CAH0038995.1"/>
    </source>
</evidence>
<accession>A0A9N9W2H3</accession>
<evidence type="ECO:0000256" key="3">
    <source>
        <dbReference type="ARBA" id="ARBA00022617"/>
    </source>
</evidence>
<reference evidence="9" key="1">
    <citation type="submission" date="2021-10" db="EMBL/GenBank/DDBJ databases">
        <authorList>
            <person name="Piombo E."/>
        </authorList>
    </citation>
    <scope>NUCLEOTIDE SEQUENCE</scope>
</reference>
<dbReference type="SUPFAM" id="SSF48264">
    <property type="entry name" value="Cytochrome P450"/>
    <property type="match status" value="1"/>
</dbReference>
<keyword evidence="10" id="KW-1185">Reference proteome</keyword>
<protein>
    <recommendedName>
        <fullName evidence="11">Cytochrome P450</fullName>
    </recommendedName>
</protein>
<gene>
    <name evidence="9" type="ORF">CRHIZ90672A_00006435</name>
</gene>
<dbReference type="PRINTS" id="PR00465">
    <property type="entry name" value="EP450IV"/>
</dbReference>
<dbReference type="PANTHER" id="PTHR24305">
    <property type="entry name" value="CYTOCHROME P450"/>
    <property type="match status" value="1"/>
</dbReference>
<evidence type="ECO:0000256" key="2">
    <source>
        <dbReference type="ARBA" id="ARBA00010617"/>
    </source>
</evidence>
<dbReference type="Gene3D" id="1.10.630.10">
    <property type="entry name" value="Cytochrome P450"/>
    <property type="match status" value="1"/>
</dbReference>
<dbReference type="AlphaFoldDB" id="A0A9N9W2H3"/>
<dbReference type="InterPro" id="IPR050121">
    <property type="entry name" value="Cytochrome_P450_monoxygenase"/>
</dbReference>
<evidence type="ECO:0000313" key="10">
    <source>
        <dbReference type="Proteomes" id="UP000696573"/>
    </source>
</evidence>
<proteinExistence type="inferred from homology"/>
<dbReference type="InterPro" id="IPR002403">
    <property type="entry name" value="Cyt_P450_E_grp-IV"/>
</dbReference>
<evidence type="ECO:0000256" key="5">
    <source>
        <dbReference type="ARBA" id="ARBA00023004"/>
    </source>
</evidence>
<dbReference type="Proteomes" id="UP000696573">
    <property type="component" value="Unassembled WGS sequence"/>
</dbReference>